<reference evidence="2 3" key="1">
    <citation type="submission" date="2020-08" db="EMBL/GenBank/DDBJ databases">
        <title>Genomic Encyclopedia of Archaeal and Bacterial Type Strains, Phase II (KMG-II): from individual species to whole genera.</title>
        <authorList>
            <person name="Goeker M."/>
        </authorList>
    </citation>
    <scope>NUCLEOTIDE SEQUENCE [LARGE SCALE GENOMIC DNA]</scope>
    <source>
        <strain evidence="2 3">DSM 23288</strain>
    </source>
</reference>
<proteinExistence type="predicted"/>
<keyword evidence="2" id="KW-0378">Hydrolase</keyword>
<dbReference type="PANTHER" id="PTHR42773:SF1">
    <property type="entry name" value="METALLO-BETA-LACTAMASE FAMILY PROTEIN"/>
    <property type="match status" value="1"/>
</dbReference>
<dbReference type="EMBL" id="JACHNU010000001">
    <property type="protein sequence ID" value="MBB4660687.1"/>
    <property type="molecule type" value="Genomic_DNA"/>
</dbReference>
<comment type="caution">
    <text evidence="2">The sequence shown here is derived from an EMBL/GenBank/DDBJ whole genome shotgun (WGS) entry which is preliminary data.</text>
</comment>
<dbReference type="InterPro" id="IPR001279">
    <property type="entry name" value="Metallo-B-lactamas"/>
</dbReference>
<feature type="domain" description="Metallo-beta-lactamase" evidence="1">
    <location>
        <begin position="70"/>
        <end position="185"/>
    </location>
</feature>
<organism evidence="2 3">
    <name type="scientific">Conexibacter arvalis</name>
    <dbReference type="NCBI Taxonomy" id="912552"/>
    <lineage>
        <taxon>Bacteria</taxon>
        <taxon>Bacillati</taxon>
        <taxon>Actinomycetota</taxon>
        <taxon>Thermoleophilia</taxon>
        <taxon>Solirubrobacterales</taxon>
        <taxon>Conexibacteraceae</taxon>
        <taxon>Conexibacter</taxon>
    </lineage>
</organism>
<keyword evidence="3" id="KW-1185">Reference proteome</keyword>
<evidence type="ECO:0000313" key="3">
    <source>
        <dbReference type="Proteomes" id="UP000585272"/>
    </source>
</evidence>
<dbReference type="GO" id="GO:0016787">
    <property type="term" value="F:hydrolase activity"/>
    <property type="evidence" value="ECO:0007669"/>
    <property type="project" value="UniProtKB-KW"/>
</dbReference>
<protein>
    <submittedName>
        <fullName evidence="2">Glyoxylase-like metal-dependent hydrolase (Beta-lactamase superfamily II)</fullName>
    </submittedName>
</protein>
<dbReference type="SUPFAM" id="SSF56281">
    <property type="entry name" value="Metallo-hydrolase/oxidoreductase"/>
    <property type="match status" value="1"/>
</dbReference>
<evidence type="ECO:0000313" key="2">
    <source>
        <dbReference type="EMBL" id="MBB4660687.1"/>
    </source>
</evidence>
<dbReference type="RefSeq" id="WP_183338223.1">
    <property type="nucleotide sequence ID" value="NZ_JACHNU010000001.1"/>
</dbReference>
<name>A0A840I752_9ACTN</name>
<dbReference type="PANTHER" id="PTHR42773">
    <property type="entry name" value="METALLO-BETA-LACTAMASE-RELATED"/>
    <property type="match status" value="1"/>
</dbReference>
<sequence>MTTATQLETVMPDLLATAGQPLSFAPRTAVRAFLLRRAAGNLLVYVSDTVADEAEAIAAAGGAERQYVNHDHEAMFLPRNAVAPLFVHERDAAEVERAGAHVRGTFSRRHRLDDDFEAIPIPGHTPGATAYLWDQGEHRYLFTGDSLYLHPGGEWRVAVLDSSDRDAYLDSLALLRELDFDVLVPWAAPVGESPVARTDPADSRRRIDAIVERLRRGERS</sequence>
<dbReference type="InterPro" id="IPR036866">
    <property type="entry name" value="RibonucZ/Hydroxyglut_hydro"/>
</dbReference>
<evidence type="ECO:0000259" key="1">
    <source>
        <dbReference type="Pfam" id="PF00753"/>
    </source>
</evidence>
<dbReference type="Gene3D" id="3.60.15.10">
    <property type="entry name" value="Ribonuclease Z/Hydroxyacylglutathione hydrolase-like"/>
    <property type="match status" value="1"/>
</dbReference>
<dbReference type="AlphaFoldDB" id="A0A840I752"/>
<accession>A0A840I752</accession>
<gene>
    <name evidence="2" type="ORF">BDZ31_000260</name>
</gene>
<dbReference type="Pfam" id="PF00753">
    <property type="entry name" value="Lactamase_B"/>
    <property type="match status" value="1"/>
</dbReference>
<dbReference type="Proteomes" id="UP000585272">
    <property type="component" value="Unassembled WGS sequence"/>
</dbReference>